<dbReference type="AlphaFoldDB" id="C1BS41"/>
<evidence type="ECO:0000259" key="1">
    <source>
        <dbReference type="PROSITE" id="PS51029"/>
    </source>
</evidence>
<dbReference type="OrthoDB" id="6359087at2759"/>
<evidence type="ECO:0000313" key="3">
    <source>
        <dbReference type="EMBL" id="CDW44135.1"/>
    </source>
</evidence>
<protein>
    <submittedName>
        <fullName evidence="2">Transcription factor Adf-1</fullName>
    </submittedName>
    <submittedName>
        <fullName evidence="3">Transcription factor Adf1like [Musca domestica]</fullName>
    </submittedName>
</protein>
<dbReference type="InterPro" id="IPR006578">
    <property type="entry name" value="MADF-dom"/>
</dbReference>
<dbReference type="SMART" id="SM00595">
    <property type="entry name" value="MADF"/>
    <property type="match status" value="1"/>
</dbReference>
<reference evidence="3" key="2">
    <citation type="submission" date="2014-05" db="EMBL/GenBank/DDBJ databases">
        <authorList>
            <person name="Chronopoulou M."/>
        </authorList>
    </citation>
    <scope>NUCLEOTIDE SEQUENCE</scope>
    <source>
        <tissue evidence="3">Whole organism</tissue>
    </source>
</reference>
<sequence length="173" mass="20386">MDIIIFINSVKMNECLWNMKCLSYKDKYKKAKAWESISEATGVDAMRCIGKWKYLRDKFVRELKREKVHRVASRWSFFEHMQFINEFTHSKTKHFIPNVTTSSPTSDFSSSPIVMENSTYEKSSDSSENDEDILFGKQVVCKLKKLNNIQKSKVKIAILETFLRFESESDHKY</sequence>
<proteinExistence type="evidence at transcript level"/>
<organism evidence="2">
    <name type="scientific">Lepeophtheirus salmonis</name>
    <name type="common">Salmon louse</name>
    <name type="synonym">Caligus salmonis</name>
    <dbReference type="NCBI Taxonomy" id="72036"/>
    <lineage>
        <taxon>Eukaryota</taxon>
        <taxon>Metazoa</taxon>
        <taxon>Ecdysozoa</taxon>
        <taxon>Arthropoda</taxon>
        <taxon>Crustacea</taxon>
        <taxon>Multicrustacea</taxon>
        <taxon>Hexanauplia</taxon>
        <taxon>Copepoda</taxon>
        <taxon>Siphonostomatoida</taxon>
        <taxon>Caligidae</taxon>
        <taxon>Lepeophtheirus</taxon>
    </lineage>
</organism>
<dbReference type="EMBL" id="BT077420">
    <property type="protein sequence ID" value="ACO11844.1"/>
    <property type="molecule type" value="mRNA"/>
</dbReference>
<accession>C1BS41</accession>
<gene>
    <name evidence="2" type="primary">ADF1</name>
</gene>
<dbReference type="InterPro" id="IPR039353">
    <property type="entry name" value="TF_Adf1"/>
</dbReference>
<dbReference type="PANTHER" id="PTHR12243">
    <property type="entry name" value="MADF DOMAIN TRANSCRIPTION FACTOR"/>
    <property type="match status" value="1"/>
</dbReference>
<dbReference type="EMBL" id="HACA01026774">
    <property type="protein sequence ID" value="CDW44135.1"/>
    <property type="molecule type" value="Transcribed_RNA"/>
</dbReference>
<dbReference type="PANTHER" id="PTHR12243:SF67">
    <property type="entry name" value="COREPRESSOR OF PANGOLIN, ISOFORM A-RELATED"/>
    <property type="match status" value="1"/>
</dbReference>
<feature type="domain" description="MADF" evidence="1">
    <location>
        <begin position="5"/>
        <end position="89"/>
    </location>
</feature>
<evidence type="ECO:0000313" key="2">
    <source>
        <dbReference type="EMBL" id="ACO11844.1"/>
    </source>
</evidence>
<name>C1BS41_LEPSM</name>
<dbReference type="PROSITE" id="PS51029">
    <property type="entry name" value="MADF"/>
    <property type="match status" value="1"/>
</dbReference>
<dbReference type="Pfam" id="PF10545">
    <property type="entry name" value="MADF_DNA_bdg"/>
    <property type="match status" value="1"/>
</dbReference>
<reference evidence="2" key="1">
    <citation type="submission" date="2009-06" db="EMBL/GenBank/DDBJ databases">
        <title>Lepeophtheirus salmonis ESTs and full-length cDNAs.</title>
        <authorList>
            <person name="Yasuike M."/>
            <person name="von Schalburg K."/>
            <person name="Cooper G."/>
            <person name="Leong J."/>
            <person name="Jones S.R.M."/>
            <person name="Koop B.F."/>
        </authorList>
    </citation>
    <scope>NUCLEOTIDE SEQUENCE</scope>
    <source>
        <strain evidence="2">Pacific form</strain>
        <tissue evidence="2">Whole</tissue>
    </source>
</reference>